<dbReference type="AlphaFoldDB" id="A0A6H5J174"/>
<feature type="region of interest" description="Disordered" evidence="1">
    <location>
        <begin position="1"/>
        <end position="23"/>
    </location>
</feature>
<name>A0A6H5J174_9HYME</name>
<feature type="non-terminal residue" evidence="2">
    <location>
        <position position="53"/>
    </location>
</feature>
<reference evidence="2 3" key="1">
    <citation type="submission" date="2020-02" db="EMBL/GenBank/DDBJ databases">
        <authorList>
            <person name="Ferguson B K."/>
        </authorList>
    </citation>
    <scope>NUCLEOTIDE SEQUENCE [LARGE SCALE GENOMIC DNA]</scope>
</reference>
<accession>A0A6H5J174</accession>
<sequence length="53" mass="5586">MCAPSTDGSCLRTPFGTRVQSSAPPTIISRPDISLRRSIAVVRGKLIRSSAAT</sequence>
<evidence type="ECO:0000256" key="1">
    <source>
        <dbReference type="SAM" id="MobiDB-lite"/>
    </source>
</evidence>
<evidence type="ECO:0000313" key="2">
    <source>
        <dbReference type="EMBL" id="CAB0043335.1"/>
    </source>
</evidence>
<protein>
    <submittedName>
        <fullName evidence="2">Uncharacterized protein</fullName>
    </submittedName>
</protein>
<organism evidence="2 3">
    <name type="scientific">Trichogramma brassicae</name>
    <dbReference type="NCBI Taxonomy" id="86971"/>
    <lineage>
        <taxon>Eukaryota</taxon>
        <taxon>Metazoa</taxon>
        <taxon>Ecdysozoa</taxon>
        <taxon>Arthropoda</taxon>
        <taxon>Hexapoda</taxon>
        <taxon>Insecta</taxon>
        <taxon>Pterygota</taxon>
        <taxon>Neoptera</taxon>
        <taxon>Endopterygota</taxon>
        <taxon>Hymenoptera</taxon>
        <taxon>Apocrita</taxon>
        <taxon>Proctotrupomorpha</taxon>
        <taxon>Chalcidoidea</taxon>
        <taxon>Trichogrammatidae</taxon>
        <taxon>Trichogramma</taxon>
    </lineage>
</organism>
<dbReference type="EMBL" id="CADCXV010001307">
    <property type="protein sequence ID" value="CAB0043335.1"/>
    <property type="molecule type" value="Genomic_DNA"/>
</dbReference>
<dbReference type="Proteomes" id="UP000479190">
    <property type="component" value="Unassembled WGS sequence"/>
</dbReference>
<keyword evidence="3" id="KW-1185">Reference proteome</keyword>
<gene>
    <name evidence="2" type="ORF">TBRA_LOCUS14923</name>
</gene>
<evidence type="ECO:0000313" key="3">
    <source>
        <dbReference type="Proteomes" id="UP000479190"/>
    </source>
</evidence>
<proteinExistence type="predicted"/>